<evidence type="ECO:0000313" key="1">
    <source>
        <dbReference type="EMBL" id="KKL51525.1"/>
    </source>
</evidence>
<dbReference type="AlphaFoldDB" id="A0A0F9F2P2"/>
<organism evidence="1">
    <name type="scientific">marine sediment metagenome</name>
    <dbReference type="NCBI Taxonomy" id="412755"/>
    <lineage>
        <taxon>unclassified sequences</taxon>
        <taxon>metagenomes</taxon>
        <taxon>ecological metagenomes</taxon>
    </lineage>
</organism>
<proteinExistence type="predicted"/>
<reference evidence="1" key="1">
    <citation type="journal article" date="2015" name="Nature">
        <title>Complex archaea that bridge the gap between prokaryotes and eukaryotes.</title>
        <authorList>
            <person name="Spang A."/>
            <person name="Saw J.H."/>
            <person name="Jorgensen S.L."/>
            <person name="Zaremba-Niedzwiedzka K."/>
            <person name="Martijn J."/>
            <person name="Lind A.E."/>
            <person name="van Eijk R."/>
            <person name="Schleper C."/>
            <person name="Guy L."/>
            <person name="Ettema T.J."/>
        </authorList>
    </citation>
    <scope>NUCLEOTIDE SEQUENCE</scope>
</reference>
<name>A0A0F9F2P2_9ZZZZ</name>
<comment type="caution">
    <text evidence="1">The sequence shown here is derived from an EMBL/GenBank/DDBJ whole genome shotgun (WGS) entry which is preliminary data.</text>
</comment>
<dbReference type="EMBL" id="LAZR01032219">
    <property type="protein sequence ID" value="KKL51525.1"/>
    <property type="molecule type" value="Genomic_DNA"/>
</dbReference>
<accession>A0A0F9F2P2</accession>
<sequence length="83" mass="10188">MKVSIKYHEVMEELLRKELEWLREEFEILFKSKTEGYSEKDKKIANDILDYILENNYLYDNIRLLNLLNEVIENIENKFPDLF</sequence>
<protein>
    <submittedName>
        <fullName evidence="1">Uncharacterized protein</fullName>
    </submittedName>
</protein>
<gene>
    <name evidence="1" type="ORF">LCGC14_2294640</name>
</gene>